<feature type="transmembrane region" description="Helical" evidence="9">
    <location>
        <begin position="390"/>
        <end position="417"/>
    </location>
</feature>
<dbReference type="InterPro" id="IPR005829">
    <property type="entry name" value="Sugar_transporter_CS"/>
</dbReference>
<keyword evidence="7 9" id="KW-0472">Membrane</keyword>
<dbReference type="SUPFAM" id="SSF103473">
    <property type="entry name" value="MFS general substrate transporter"/>
    <property type="match status" value="1"/>
</dbReference>
<keyword evidence="4 11" id="KW-0762">Sugar transport</keyword>
<dbReference type="GO" id="GO:0005886">
    <property type="term" value="C:plasma membrane"/>
    <property type="evidence" value="ECO:0007669"/>
    <property type="project" value="UniProtKB-SubCell"/>
</dbReference>
<keyword evidence="12" id="KW-1185">Reference proteome</keyword>
<dbReference type="InterPro" id="IPR050549">
    <property type="entry name" value="MFS_Trehalose_Transporter"/>
</dbReference>
<dbReference type="PROSITE" id="PS50850">
    <property type="entry name" value="MFS"/>
    <property type="match status" value="1"/>
</dbReference>
<evidence type="ECO:0000256" key="8">
    <source>
        <dbReference type="RuleBase" id="RU003346"/>
    </source>
</evidence>
<keyword evidence="6 9" id="KW-1133">Transmembrane helix</keyword>
<dbReference type="GO" id="GO:0022857">
    <property type="term" value="F:transmembrane transporter activity"/>
    <property type="evidence" value="ECO:0007669"/>
    <property type="project" value="InterPro"/>
</dbReference>
<dbReference type="PANTHER" id="PTHR48021:SF1">
    <property type="entry name" value="GH07001P-RELATED"/>
    <property type="match status" value="1"/>
</dbReference>
<evidence type="ECO:0000313" key="11">
    <source>
        <dbReference type="EMBL" id="KAI6655163.1"/>
    </source>
</evidence>
<dbReference type="EMBL" id="JAKMXF010000210">
    <property type="protein sequence ID" value="KAI6655163.1"/>
    <property type="molecule type" value="Genomic_DNA"/>
</dbReference>
<dbReference type="Pfam" id="PF00083">
    <property type="entry name" value="Sugar_tr"/>
    <property type="match status" value="1"/>
</dbReference>
<sequence length="496" mass="54302">MITNGINSGNEDYDETIHLFSGSLDPKFVARRKEKLIPSLLVSLVLSLHGLVSGYALGYTAPVETSIVHSETNPDGIMTMPIFTIFSSFFNIGAAVGALSTVFLSDLIGRKDTLIISLGTWSLGFLMLGVYPNQWLLIAGRIITGVALGMSTSVAPMYMGEIATAKYRGMLGTLFQLMITIGILLAYVVGTPFAKVSYGYLWVGQVGLGISLVSLVLLVFQHRSPVWLVYKGREEEAMLALRVLRGKTASIQNDMSNAANLAASKTEKYDYSIIFTKPIFMPFLLSAMLMAFQQLSGINAVIFYSTDILKEAVPEVQPELIPLPPALVQVIVTFAASFFVDRLGRKIMLLIASFGMCASSITIGTYFILVDKVYTNCTSVHTNNDIACHVLSPIVVIAVCCFLGFFSVAWGPIPWVFASEILNVKLKNVTIAIVTLCSWMSSFVVTMGFPPFVNLVHEYGGFYTFAAINIIGIIFILFFLKETKGKTLEQLQNLYS</sequence>
<evidence type="ECO:0000256" key="4">
    <source>
        <dbReference type="ARBA" id="ARBA00022597"/>
    </source>
</evidence>
<evidence type="ECO:0000256" key="3">
    <source>
        <dbReference type="ARBA" id="ARBA00022475"/>
    </source>
</evidence>
<proteinExistence type="inferred from homology"/>
<dbReference type="PROSITE" id="PS00216">
    <property type="entry name" value="SUGAR_TRANSPORT_1"/>
    <property type="match status" value="2"/>
</dbReference>
<dbReference type="InterPro" id="IPR036259">
    <property type="entry name" value="MFS_trans_sf"/>
</dbReference>
<feature type="transmembrane region" description="Helical" evidence="9">
    <location>
        <begin position="114"/>
        <end position="132"/>
    </location>
</feature>
<feature type="transmembrane region" description="Helical" evidence="9">
    <location>
        <begin position="171"/>
        <end position="194"/>
    </location>
</feature>
<dbReference type="PROSITE" id="PS00217">
    <property type="entry name" value="SUGAR_TRANSPORT_2"/>
    <property type="match status" value="1"/>
</dbReference>
<reference evidence="11 12" key="1">
    <citation type="journal article" date="2023" name="BMC Biol.">
        <title>The compact genome of the sponge Oopsacas minuta (Hexactinellida) is lacking key metazoan core genes.</title>
        <authorList>
            <person name="Santini S."/>
            <person name="Schenkelaars Q."/>
            <person name="Jourda C."/>
            <person name="Duchesne M."/>
            <person name="Belahbib H."/>
            <person name="Rocher C."/>
            <person name="Selva M."/>
            <person name="Riesgo A."/>
            <person name="Vervoort M."/>
            <person name="Leys S.P."/>
            <person name="Kodjabachian L."/>
            <person name="Le Bivic A."/>
            <person name="Borchiellini C."/>
            <person name="Claverie J.M."/>
            <person name="Renard E."/>
        </authorList>
    </citation>
    <scope>NUCLEOTIDE SEQUENCE [LARGE SCALE GENOMIC DNA]</scope>
    <source>
        <strain evidence="11">SPO-2</strain>
    </source>
</reference>
<feature type="transmembrane region" description="Helical" evidence="9">
    <location>
        <begin position="279"/>
        <end position="303"/>
    </location>
</feature>
<feature type="transmembrane region" description="Helical" evidence="9">
    <location>
        <begin position="138"/>
        <end position="159"/>
    </location>
</feature>
<feature type="transmembrane region" description="Helical" evidence="9">
    <location>
        <begin position="36"/>
        <end position="57"/>
    </location>
</feature>
<evidence type="ECO:0000256" key="1">
    <source>
        <dbReference type="ARBA" id="ARBA00004651"/>
    </source>
</evidence>
<keyword evidence="5 9" id="KW-0812">Transmembrane</keyword>
<dbReference type="Proteomes" id="UP001165289">
    <property type="component" value="Unassembled WGS sequence"/>
</dbReference>
<dbReference type="InterPro" id="IPR005828">
    <property type="entry name" value="MFS_sugar_transport-like"/>
</dbReference>
<evidence type="ECO:0000313" key="12">
    <source>
        <dbReference type="Proteomes" id="UP001165289"/>
    </source>
</evidence>
<dbReference type="InterPro" id="IPR003663">
    <property type="entry name" value="Sugar/inositol_transpt"/>
</dbReference>
<keyword evidence="2 8" id="KW-0813">Transport</keyword>
<name>A0AAV7K2K2_9METZ</name>
<dbReference type="PRINTS" id="PR00171">
    <property type="entry name" value="SUGRTRNSPORT"/>
</dbReference>
<feature type="transmembrane region" description="Helical" evidence="9">
    <location>
        <begin position="323"/>
        <end position="340"/>
    </location>
</feature>
<protein>
    <submittedName>
        <fullName evidence="11">Solute carrier family 2, facilitated glucose transporter member 6</fullName>
    </submittedName>
</protein>
<organism evidence="11 12">
    <name type="scientific">Oopsacas minuta</name>
    <dbReference type="NCBI Taxonomy" id="111878"/>
    <lineage>
        <taxon>Eukaryota</taxon>
        <taxon>Metazoa</taxon>
        <taxon>Porifera</taxon>
        <taxon>Hexactinellida</taxon>
        <taxon>Hexasterophora</taxon>
        <taxon>Lyssacinosida</taxon>
        <taxon>Leucopsacidae</taxon>
        <taxon>Oopsacas</taxon>
    </lineage>
</organism>
<keyword evidence="3" id="KW-1003">Cell membrane</keyword>
<feature type="transmembrane region" description="Helical" evidence="9">
    <location>
        <begin position="429"/>
        <end position="449"/>
    </location>
</feature>
<feature type="transmembrane region" description="Helical" evidence="9">
    <location>
        <begin position="461"/>
        <end position="480"/>
    </location>
</feature>
<feature type="domain" description="Major facilitator superfamily (MFS) profile" evidence="10">
    <location>
        <begin position="42"/>
        <end position="484"/>
    </location>
</feature>
<feature type="transmembrane region" description="Helical" evidence="9">
    <location>
        <begin position="200"/>
        <end position="220"/>
    </location>
</feature>
<dbReference type="Gene3D" id="1.20.1250.20">
    <property type="entry name" value="MFS general substrate transporter like domains"/>
    <property type="match status" value="1"/>
</dbReference>
<dbReference type="FunFam" id="1.20.1250.20:FF:000218">
    <property type="entry name" value="facilitated trehalose transporter Tret1"/>
    <property type="match status" value="1"/>
</dbReference>
<comment type="subcellular location">
    <subcellularLocation>
        <location evidence="1">Cell membrane</location>
        <topology evidence="1">Multi-pass membrane protein</topology>
    </subcellularLocation>
</comment>
<comment type="similarity">
    <text evidence="8">Belongs to the major facilitator superfamily. Sugar transporter (TC 2.A.1.1) family.</text>
</comment>
<feature type="transmembrane region" description="Helical" evidence="9">
    <location>
        <begin position="77"/>
        <end position="102"/>
    </location>
</feature>
<evidence type="ECO:0000256" key="6">
    <source>
        <dbReference type="ARBA" id="ARBA00022989"/>
    </source>
</evidence>
<evidence type="ECO:0000256" key="7">
    <source>
        <dbReference type="ARBA" id="ARBA00023136"/>
    </source>
</evidence>
<evidence type="ECO:0000256" key="5">
    <source>
        <dbReference type="ARBA" id="ARBA00022692"/>
    </source>
</evidence>
<dbReference type="AlphaFoldDB" id="A0AAV7K2K2"/>
<dbReference type="InterPro" id="IPR020846">
    <property type="entry name" value="MFS_dom"/>
</dbReference>
<evidence type="ECO:0000259" key="10">
    <source>
        <dbReference type="PROSITE" id="PS50850"/>
    </source>
</evidence>
<dbReference type="PANTHER" id="PTHR48021">
    <property type="match status" value="1"/>
</dbReference>
<accession>A0AAV7K2K2</accession>
<gene>
    <name evidence="11" type="ORF">LOD99_2452</name>
</gene>
<feature type="transmembrane region" description="Helical" evidence="9">
    <location>
        <begin position="347"/>
        <end position="370"/>
    </location>
</feature>
<dbReference type="NCBIfam" id="TIGR00879">
    <property type="entry name" value="SP"/>
    <property type="match status" value="1"/>
</dbReference>
<evidence type="ECO:0000256" key="9">
    <source>
        <dbReference type="SAM" id="Phobius"/>
    </source>
</evidence>
<comment type="caution">
    <text evidence="11">The sequence shown here is derived from an EMBL/GenBank/DDBJ whole genome shotgun (WGS) entry which is preliminary data.</text>
</comment>
<evidence type="ECO:0000256" key="2">
    <source>
        <dbReference type="ARBA" id="ARBA00022448"/>
    </source>
</evidence>